<evidence type="ECO:0000256" key="16">
    <source>
        <dbReference type="PIRSR" id="PIRSR000099-3"/>
    </source>
</evidence>
<evidence type="ECO:0000256" key="10">
    <source>
        <dbReference type="ARBA" id="ARBA00023102"/>
    </source>
</evidence>
<comment type="pathway">
    <text evidence="2 12">Amino-acid biosynthesis; L-histidine biosynthesis; L-histidine from 5-phospho-alpha-D-ribose 1-diphosphate: step 9/9.</text>
</comment>
<feature type="binding site" evidence="12 16">
    <location>
        <position position="405"/>
    </location>
    <ligand>
        <name>substrate</name>
    </ligand>
</feature>
<dbReference type="PIRSF" id="PIRSF000099">
    <property type="entry name" value="Histidinol_dh"/>
    <property type="match status" value="1"/>
</dbReference>
<feature type="active site" description="Proton acceptor" evidence="12 14">
    <location>
        <position position="318"/>
    </location>
</feature>
<dbReference type="HAMAP" id="MF_01024">
    <property type="entry name" value="HisD"/>
    <property type="match status" value="1"/>
</dbReference>
<comment type="similarity">
    <text evidence="3 12 13 18">Belongs to the histidinol dehydrogenase family.</text>
</comment>
<dbReference type="OrthoDB" id="9805269at2"/>
<dbReference type="InterPro" id="IPR016161">
    <property type="entry name" value="Ald_DH/histidinol_DH"/>
</dbReference>
<dbReference type="GO" id="GO:0004399">
    <property type="term" value="F:histidinol dehydrogenase activity"/>
    <property type="evidence" value="ECO:0007669"/>
    <property type="project" value="UniProtKB-UniRule"/>
</dbReference>
<evidence type="ECO:0000256" key="13">
    <source>
        <dbReference type="PIRNR" id="PIRNR000099"/>
    </source>
</evidence>
<feature type="binding site" evidence="12 16">
    <location>
        <position position="318"/>
    </location>
    <ligand>
        <name>substrate</name>
    </ligand>
</feature>
<feature type="binding site" evidence="12 16">
    <location>
        <position position="228"/>
    </location>
    <ligand>
        <name>substrate</name>
    </ligand>
</feature>
<evidence type="ECO:0000256" key="1">
    <source>
        <dbReference type="ARBA" id="ARBA00003850"/>
    </source>
</evidence>
<dbReference type="Proteomes" id="UP000260644">
    <property type="component" value="Unassembled WGS sequence"/>
</dbReference>
<feature type="binding site" evidence="12 15">
    <location>
        <position position="181"/>
    </location>
    <ligand>
        <name>NAD(+)</name>
        <dbReference type="ChEBI" id="CHEBI:57540"/>
    </ligand>
</feature>
<feature type="binding site" evidence="12 17">
    <location>
        <position position="250"/>
    </location>
    <ligand>
        <name>Zn(2+)</name>
        <dbReference type="ChEBI" id="CHEBI:29105"/>
    </ligand>
</feature>
<dbReference type="Gene3D" id="3.40.50.1980">
    <property type="entry name" value="Nitrogenase molybdenum iron protein domain"/>
    <property type="match status" value="2"/>
</dbReference>
<dbReference type="PRINTS" id="PR00083">
    <property type="entry name" value="HOLDHDRGNASE"/>
</dbReference>
<reference evidence="19 20" key="1">
    <citation type="submission" date="2018-07" db="EMBL/GenBank/DDBJ databases">
        <title>Chitinophaga K2CV101002-2 sp. nov., isolated from a monsoon evergreen broad-leaved forest soil.</title>
        <authorList>
            <person name="Lv Y."/>
        </authorList>
    </citation>
    <scope>NUCLEOTIDE SEQUENCE [LARGE SCALE GENOMIC DNA]</scope>
    <source>
        <strain evidence="19 20">GDMCC 1.1288</strain>
    </source>
</reference>
<comment type="function">
    <text evidence="1 12">Catalyzes the sequential NAD-dependent oxidations of L-histidinol to L-histidinaldehyde and then to L-histidine.</text>
</comment>
<evidence type="ECO:0000256" key="15">
    <source>
        <dbReference type="PIRSR" id="PIRSR000099-2"/>
    </source>
</evidence>
<protein>
    <recommendedName>
        <fullName evidence="4 12">Histidinol dehydrogenase</fullName>
        <shortName evidence="12">HDH</shortName>
        <ecNumber evidence="4 12">1.1.1.23</ecNumber>
    </recommendedName>
</protein>
<dbReference type="Pfam" id="PF00815">
    <property type="entry name" value="Histidinol_dh"/>
    <property type="match status" value="1"/>
</dbReference>
<evidence type="ECO:0000256" key="2">
    <source>
        <dbReference type="ARBA" id="ARBA00004940"/>
    </source>
</evidence>
<feature type="binding site" evidence="12 16">
    <location>
        <position position="351"/>
    </location>
    <ligand>
        <name>substrate</name>
    </ligand>
</feature>
<dbReference type="AlphaFoldDB" id="A0A3E1Y7L9"/>
<feature type="binding site" evidence="12 16">
    <location>
        <position position="410"/>
    </location>
    <ligand>
        <name>substrate</name>
    </ligand>
</feature>
<comment type="caution">
    <text evidence="19">The sequence shown here is derived from an EMBL/GenBank/DDBJ whole genome shotgun (WGS) entry which is preliminary data.</text>
</comment>
<dbReference type="SUPFAM" id="SSF53720">
    <property type="entry name" value="ALDH-like"/>
    <property type="match status" value="1"/>
</dbReference>
<dbReference type="GO" id="GO:0051287">
    <property type="term" value="F:NAD binding"/>
    <property type="evidence" value="ECO:0007669"/>
    <property type="project" value="InterPro"/>
</dbReference>
<keyword evidence="7 12" id="KW-0862">Zinc</keyword>
<keyword evidence="8 12" id="KW-0560">Oxidoreductase</keyword>
<evidence type="ECO:0000256" key="17">
    <source>
        <dbReference type="PIRSR" id="PIRSR000099-4"/>
    </source>
</evidence>
<dbReference type="NCBIfam" id="TIGR00069">
    <property type="entry name" value="hisD"/>
    <property type="match status" value="1"/>
</dbReference>
<dbReference type="CDD" id="cd06572">
    <property type="entry name" value="Histidinol_dh"/>
    <property type="match status" value="1"/>
</dbReference>
<dbReference type="UniPathway" id="UPA00031">
    <property type="reaction ID" value="UER00014"/>
</dbReference>
<evidence type="ECO:0000256" key="11">
    <source>
        <dbReference type="ARBA" id="ARBA00049489"/>
    </source>
</evidence>
<feature type="binding site" evidence="12 16">
    <location>
        <position position="253"/>
    </location>
    <ligand>
        <name>substrate</name>
    </ligand>
</feature>
<evidence type="ECO:0000313" key="20">
    <source>
        <dbReference type="Proteomes" id="UP000260644"/>
    </source>
</evidence>
<dbReference type="InterPro" id="IPR012131">
    <property type="entry name" value="Hstdl_DH"/>
</dbReference>
<keyword evidence="20" id="KW-1185">Reference proteome</keyword>
<evidence type="ECO:0000256" key="6">
    <source>
        <dbReference type="ARBA" id="ARBA00022723"/>
    </source>
</evidence>
<dbReference type="PANTHER" id="PTHR21256">
    <property type="entry name" value="HISTIDINOL DEHYDROGENASE HDH"/>
    <property type="match status" value="1"/>
</dbReference>
<comment type="cofactor">
    <cofactor evidence="12 17">
        <name>Zn(2+)</name>
        <dbReference type="ChEBI" id="CHEBI:29105"/>
    </cofactor>
    <text evidence="12 17">Binds 1 zinc ion per subunit.</text>
</comment>
<dbReference type="Gene3D" id="1.20.5.1300">
    <property type="match status" value="1"/>
</dbReference>
<dbReference type="EMBL" id="QPMM01000009">
    <property type="protein sequence ID" value="RFS21080.1"/>
    <property type="molecule type" value="Genomic_DNA"/>
</dbReference>
<dbReference type="GO" id="GO:0000105">
    <property type="term" value="P:L-histidine biosynthetic process"/>
    <property type="evidence" value="ECO:0007669"/>
    <property type="project" value="UniProtKB-UniRule"/>
</dbReference>
<evidence type="ECO:0000256" key="9">
    <source>
        <dbReference type="ARBA" id="ARBA00023027"/>
    </source>
</evidence>
<evidence type="ECO:0000256" key="3">
    <source>
        <dbReference type="ARBA" id="ARBA00010178"/>
    </source>
</evidence>
<feature type="active site" description="Proton acceptor" evidence="12 14">
    <location>
        <position position="317"/>
    </location>
</feature>
<comment type="catalytic activity">
    <reaction evidence="11 12">
        <text>L-histidinol + 2 NAD(+) + H2O = L-histidine + 2 NADH + 3 H(+)</text>
        <dbReference type="Rhea" id="RHEA:20641"/>
        <dbReference type="ChEBI" id="CHEBI:15377"/>
        <dbReference type="ChEBI" id="CHEBI:15378"/>
        <dbReference type="ChEBI" id="CHEBI:57540"/>
        <dbReference type="ChEBI" id="CHEBI:57595"/>
        <dbReference type="ChEBI" id="CHEBI:57699"/>
        <dbReference type="ChEBI" id="CHEBI:57945"/>
        <dbReference type="EC" id="1.1.1.23"/>
    </reaction>
</comment>
<keyword evidence="5 12" id="KW-0028">Amino-acid biosynthesis</keyword>
<dbReference type="PANTHER" id="PTHR21256:SF2">
    <property type="entry name" value="HISTIDINE BIOSYNTHESIS TRIFUNCTIONAL PROTEIN"/>
    <property type="match status" value="1"/>
</dbReference>
<feature type="binding site" evidence="12 15">
    <location>
        <position position="124"/>
    </location>
    <ligand>
        <name>NAD(+)</name>
        <dbReference type="ChEBI" id="CHEBI:57540"/>
    </ligand>
</feature>
<evidence type="ECO:0000256" key="14">
    <source>
        <dbReference type="PIRSR" id="PIRSR000099-1"/>
    </source>
</evidence>
<name>A0A3E1Y7L9_9BACT</name>
<dbReference type="PROSITE" id="PS00611">
    <property type="entry name" value="HISOL_DEHYDROGENASE"/>
    <property type="match status" value="1"/>
</dbReference>
<feature type="binding site" evidence="12 17">
    <location>
        <position position="410"/>
    </location>
    <ligand>
        <name>Zn(2+)</name>
        <dbReference type="ChEBI" id="CHEBI:29105"/>
    </ligand>
</feature>
<dbReference type="FunFam" id="1.20.5.1300:FF:000002">
    <property type="entry name" value="Histidinol dehydrogenase, chloroplastic"/>
    <property type="match status" value="1"/>
</dbReference>
<accession>A0A3E1Y7L9</accession>
<evidence type="ECO:0000256" key="18">
    <source>
        <dbReference type="RuleBase" id="RU004175"/>
    </source>
</evidence>
<keyword evidence="10 12" id="KW-0368">Histidine biosynthesis</keyword>
<proteinExistence type="inferred from homology"/>
<gene>
    <name evidence="12 19" type="primary">hisD</name>
    <name evidence="19" type="ORF">DVR12_17220</name>
</gene>
<dbReference type="FunFam" id="3.40.50.1980:FF:000002">
    <property type="entry name" value="Histidinol dehydrogenase, chloroplastic"/>
    <property type="match status" value="1"/>
</dbReference>
<feature type="binding site" evidence="12 17">
    <location>
        <position position="351"/>
    </location>
    <ligand>
        <name>Zn(2+)</name>
        <dbReference type="ChEBI" id="CHEBI:29105"/>
    </ligand>
</feature>
<organism evidence="19 20">
    <name type="scientific">Chitinophaga silvatica</name>
    <dbReference type="NCBI Taxonomy" id="2282649"/>
    <lineage>
        <taxon>Bacteria</taxon>
        <taxon>Pseudomonadati</taxon>
        <taxon>Bacteroidota</taxon>
        <taxon>Chitinophagia</taxon>
        <taxon>Chitinophagales</taxon>
        <taxon>Chitinophagaceae</taxon>
        <taxon>Chitinophaga</taxon>
    </lineage>
</organism>
<keyword evidence="9 12" id="KW-0520">NAD</keyword>
<dbReference type="GO" id="GO:0005829">
    <property type="term" value="C:cytosol"/>
    <property type="evidence" value="ECO:0007669"/>
    <property type="project" value="TreeGrafter"/>
</dbReference>
<feature type="binding site" evidence="12 17">
    <location>
        <position position="253"/>
    </location>
    <ligand>
        <name>Zn(2+)</name>
        <dbReference type="ChEBI" id="CHEBI:29105"/>
    </ligand>
</feature>
<feature type="binding site" evidence="12 16">
    <location>
        <position position="250"/>
    </location>
    <ligand>
        <name>substrate</name>
    </ligand>
</feature>
<evidence type="ECO:0000256" key="7">
    <source>
        <dbReference type="ARBA" id="ARBA00022833"/>
    </source>
</evidence>
<dbReference type="RefSeq" id="WP_116977027.1">
    <property type="nucleotide sequence ID" value="NZ_QPMM01000009.1"/>
</dbReference>
<dbReference type="GO" id="GO:0008270">
    <property type="term" value="F:zinc ion binding"/>
    <property type="evidence" value="ECO:0007669"/>
    <property type="project" value="UniProtKB-UniRule"/>
</dbReference>
<feature type="binding site" evidence="12 15">
    <location>
        <position position="204"/>
    </location>
    <ligand>
        <name>NAD(+)</name>
        <dbReference type="ChEBI" id="CHEBI:57540"/>
    </ligand>
</feature>
<sequence>MQVIKYPDTSTWAGIVQRPVMDTSTLEAKVSAILAEVRATGDEAIRKFAAEFDKVNLTDLQVPASAFAAAAATLDPALKTAIQQAASNITKFHSAQKEQSQVIETMPGVQCWRKSVAIQKVGLYIPGGSAPLFSTILMLGIPAKLAGCKEIVLCTPSLHPAILYTAQLVGINKVFTIGGVQAIGAMAYGTESVPQVYKIFGPGNQYVTCAKQLVNKSGVAIDMPAGPSEVAVLADDTCVPDFVAVDLLSQAEHGPDSQVLLVTTSEQVITNVTNALDAQLAKLPRKDIATGALDNSKMVLVKDIDTAMELLNTYAPEHLILACMDAADVAGKVTDAGSVFIGNYTPESAGDYASGTNHTLPTNGYARAYSGVSLDSFVKKITFQQISPSGLQAIGATIEAMAAAEGLDAHKNAVSIRLSTI</sequence>
<dbReference type="InterPro" id="IPR001692">
    <property type="entry name" value="Histidinol_DH_CS"/>
</dbReference>
<dbReference type="FunFam" id="3.40.50.1980:FF:000001">
    <property type="entry name" value="Histidinol dehydrogenase"/>
    <property type="match status" value="1"/>
</dbReference>
<evidence type="ECO:0000256" key="8">
    <source>
        <dbReference type="ARBA" id="ARBA00023002"/>
    </source>
</evidence>
<dbReference type="InterPro" id="IPR022695">
    <property type="entry name" value="Histidinol_DH_monofunct"/>
</dbReference>
<evidence type="ECO:0000256" key="4">
    <source>
        <dbReference type="ARBA" id="ARBA00012965"/>
    </source>
</evidence>
<evidence type="ECO:0000256" key="5">
    <source>
        <dbReference type="ARBA" id="ARBA00022605"/>
    </source>
</evidence>
<keyword evidence="6 12" id="KW-0479">Metal-binding</keyword>
<evidence type="ECO:0000256" key="12">
    <source>
        <dbReference type="HAMAP-Rule" id="MF_01024"/>
    </source>
</evidence>
<evidence type="ECO:0000313" key="19">
    <source>
        <dbReference type="EMBL" id="RFS21080.1"/>
    </source>
</evidence>
<dbReference type="EC" id="1.1.1.23" evidence="4 12"/>